<dbReference type="Proteomes" id="UP000076482">
    <property type="component" value="Unassembled WGS sequence"/>
</dbReference>
<gene>
    <name evidence="1" type="ORF">B4088_5335</name>
</gene>
<dbReference type="PATRIC" id="fig|1396.535.peg.5887"/>
<proteinExistence type="predicted"/>
<organism evidence="1 2">
    <name type="scientific">Bacillus cereus</name>
    <dbReference type="NCBI Taxonomy" id="1396"/>
    <lineage>
        <taxon>Bacteria</taxon>
        <taxon>Bacillati</taxon>
        <taxon>Bacillota</taxon>
        <taxon>Bacilli</taxon>
        <taxon>Bacillales</taxon>
        <taxon>Bacillaceae</taxon>
        <taxon>Bacillus</taxon>
        <taxon>Bacillus cereus group</taxon>
    </lineage>
</organism>
<reference evidence="1 2" key="1">
    <citation type="submission" date="2015-09" db="EMBL/GenBank/DDBJ databases">
        <title>Bacillus cereus food isolates.</title>
        <authorList>
            <person name="Boekhorst J."/>
        </authorList>
    </citation>
    <scope>NUCLEOTIDE SEQUENCE [LARGE SCALE GENOMIC DNA]</scope>
    <source>
        <strain evidence="1 2">B4088</strain>
    </source>
</reference>
<evidence type="ECO:0000313" key="1">
    <source>
        <dbReference type="EMBL" id="KZD55590.1"/>
    </source>
</evidence>
<evidence type="ECO:0000313" key="2">
    <source>
        <dbReference type="Proteomes" id="UP000076482"/>
    </source>
</evidence>
<sequence>MEDESDYYCNSKNIIFQDMNKLDKHIKELELIRDELRKK</sequence>
<protein>
    <submittedName>
        <fullName evidence="1">Uncharacterized protein</fullName>
    </submittedName>
</protein>
<dbReference type="EMBL" id="LJKE01000104">
    <property type="protein sequence ID" value="KZD55590.1"/>
    <property type="molecule type" value="Genomic_DNA"/>
</dbReference>
<name>A0A164LA01_BACCE</name>
<accession>A0A164LA01</accession>
<dbReference type="AlphaFoldDB" id="A0A164LA01"/>
<comment type="caution">
    <text evidence="1">The sequence shown here is derived from an EMBL/GenBank/DDBJ whole genome shotgun (WGS) entry which is preliminary data.</text>
</comment>